<feature type="domain" description="HTH arsR-type" evidence="1">
    <location>
        <begin position="25"/>
        <end position="109"/>
    </location>
</feature>
<dbReference type="KEGG" id="cfi:Celf_3232"/>
<organism evidence="2 3">
    <name type="scientific">Cellulomonas fimi (strain ATCC 484 / DSM 20113 / JCM 1341 / CCUG 24087 / LMG 16345 / NBRC 15513 / NCIMB 8980 / NCTC 7547 / NRS-133)</name>
    <dbReference type="NCBI Taxonomy" id="590998"/>
    <lineage>
        <taxon>Bacteria</taxon>
        <taxon>Bacillati</taxon>
        <taxon>Actinomycetota</taxon>
        <taxon>Actinomycetes</taxon>
        <taxon>Micrococcales</taxon>
        <taxon>Cellulomonadaceae</taxon>
        <taxon>Cellulomonas</taxon>
    </lineage>
</organism>
<dbReference type="CDD" id="cd00090">
    <property type="entry name" value="HTH_ARSR"/>
    <property type="match status" value="1"/>
</dbReference>
<proteinExistence type="predicted"/>
<dbReference type="InterPro" id="IPR011991">
    <property type="entry name" value="ArsR-like_HTH"/>
</dbReference>
<name>F4H0H7_CELFA</name>
<dbReference type="AlphaFoldDB" id="F4H0H7"/>
<evidence type="ECO:0000313" key="3">
    <source>
        <dbReference type="Proteomes" id="UP000008460"/>
    </source>
</evidence>
<dbReference type="SMART" id="SM00418">
    <property type="entry name" value="HTH_ARSR"/>
    <property type="match status" value="1"/>
</dbReference>
<accession>F4H0H7</accession>
<keyword evidence="3" id="KW-1185">Reference proteome</keyword>
<dbReference type="InterPro" id="IPR036388">
    <property type="entry name" value="WH-like_DNA-bd_sf"/>
</dbReference>
<dbReference type="Pfam" id="PF12840">
    <property type="entry name" value="HTH_20"/>
    <property type="match status" value="1"/>
</dbReference>
<dbReference type="SUPFAM" id="SSF46785">
    <property type="entry name" value="Winged helix' DNA-binding domain"/>
    <property type="match status" value="1"/>
</dbReference>
<dbReference type="Proteomes" id="UP000008460">
    <property type="component" value="Chromosome"/>
</dbReference>
<dbReference type="EMBL" id="CP002666">
    <property type="protein sequence ID" value="AEE47346.1"/>
    <property type="molecule type" value="Genomic_DNA"/>
</dbReference>
<reference evidence="2 3" key="1">
    <citation type="submission" date="2011-04" db="EMBL/GenBank/DDBJ databases">
        <title>Complete sequence of Cellulomonas fimi ATCC 484.</title>
        <authorList>
            <consortium name="US DOE Joint Genome Institute"/>
            <person name="Lucas S."/>
            <person name="Han J."/>
            <person name="Lapidus A."/>
            <person name="Cheng J.-F."/>
            <person name="Goodwin L."/>
            <person name="Pitluck S."/>
            <person name="Peters L."/>
            <person name="Chertkov O."/>
            <person name="Detter J.C."/>
            <person name="Han C."/>
            <person name="Tapia R."/>
            <person name="Land M."/>
            <person name="Hauser L."/>
            <person name="Kyrpides N."/>
            <person name="Ivanova N."/>
            <person name="Ovchinnikova G."/>
            <person name="Pagani I."/>
            <person name="Mead D."/>
            <person name="Brumm P."/>
            <person name="Woyke T."/>
        </authorList>
    </citation>
    <scope>NUCLEOTIDE SEQUENCE [LARGE SCALE GENOMIC DNA]</scope>
    <source>
        <strain evidence="3">ATCC 484 / DSM 20113 / JCM 1341 / NBRC 15513 / NCIMB 8980 / NCTC 7547</strain>
    </source>
</reference>
<dbReference type="eggNOG" id="COG0640">
    <property type="taxonomic scope" value="Bacteria"/>
</dbReference>
<sequence length="210" mass="23226">MAERKTPDDADAPLSVFAERPITPEALKALAHPLRIAMYNLLGEVGPSTASRLGRLLGESSGQTSYHLRQLERYGFVEDDPEHTGGRERWWRPVGFSIDGRAMLEDPATAPAARVMLQSVVADRADVLTRWMTGPREPEWDDAQINDRITTDFTPAEAHDVIAALQHVVEEHIQAAKARKAAGETEGRRRYRIYLDGLPLPADEPGQPAG</sequence>
<dbReference type="RefSeq" id="WP_013772370.1">
    <property type="nucleotide sequence ID" value="NC_015514.1"/>
</dbReference>
<dbReference type="GO" id="GO:0003700">
    <property type="term" value="F:DNA-binding transcription factor activity"/>
    <property type="evidence" value="ECO:0007669"/>
    <property type="project" value="InterPro"/>
</dbReference>
<evidence type="ECO:0000259" key="1">
    <source>
        <dbReference type="SMART" id="SM00418"/>
    </source>
</evidence>
<protein>
    <submittedName>
        <fullName evidence="2">Regulatory protein ArsR</fullName>
    </submittedName>
</protein>
<dbReference type="STRING" id="590998.Celf_3232"/>
<gene>
    <name evidence="2" type="ordered locus">Celf_3232</name>
</gene>
<dbReference type="InterPro" id="IPR001845">
    <property type="entry name" value="HTH_ArsR_DNA-bd_dom"/>
</dbReference>
<dbReference type="InterPro" id="IPR036390">
    <property type="entry name" value="WH_DNA-bd_sf"/>
</dbReference>
<dbReference type="Gene3D" id="1.10.10.10">
    <property type="entry name" value="Winged helix-like DNA-binding domain superfamily/Winged helix DNA-binding domain"/>
    <property type="match status" value="1"/>
</dbReference>
<evidence type="ECO:0000313" key="2">
    <source>
        <dbReference type="EMBL" id="AEE47346.1"/>
    </source>
</evidence>
<dbReference type="HOGENOM" id="CLU_087580_2_1_11"/>